<gene>
    <name evidence="1" type="ORF">BCR44DRAFT_1520651</name>
</gene>
<evidence type="ECO:0000313" key="2">
    <source>
        <dbReference type="Proteomes" id="UP000193411"/>
    </source>
</evidence>
<accession>A0A1Y2H219</accession>
<sequence length="176" mass="19339">MSDAMVVDAMASLITAWVGPMPHSVHQEPALSHLQRTYKVSRIVNERSLSGFRFCKVAFTCQEDLASATSKSPMYFRGQFLHVLDNLQVWLDKRSAVNKNVQVLCPYKAVWRCLGELLAKGQALMVDNSRVSLLSTMRSSAAPALVAAQLLAVQHRAARLHLLSSLLSSSLSARAS</sequence>
<evidence type="ECO:0000313" key="1">
    <source>
        <dbReference type="EMBL" id="ORZ28585.1"/>
    </source>
</evidence>
<proteinExistence type="predicted"/>
<dbReference type="EMBL" id="MCFL01000335">
    <property type="protein sequence ID" value="ORZ28585.1"/>
    <property type="molecule type" value="Genomic_DNA"/>
</dbReference>
<reference evidence="1 2" key="1">
    <citation type="submission" date="2016-07" db="EMBL/GenBank/DDBJ databases">
        <title>Pervasive Adenine N6-methylation of Active Genes in Fungi.</title>
        <authorList>
            <consortium name="DOE Joint Genome Institute"/>
            <person name="Mondo S.J."/>
            <person name="Dannebaum R.O."/>
            <person name="Kuo R.C."/>
            <person name="Labutti K."/>
            <person name="Haridas S."/>
            <person name="Kuo A."/>
            <person name="Salamov A."/>
            <person name="Ahrendt S.R."/>
            <person name="Lipzen A."/>
            <person name="Sullivan W."/>
            <person name="Andreopoulos W.B."/>
            <person name="Clum A."/>
            <person name="Lindquist E."/>
            <person name="Daum C."/>
            <person name="Ramamoorthy G.K."/>
            <person name="Gryganskyi A."/>
            <person name="Culley D."/>
            <person name="Magnuson J.K."/>
            <person name="James T.Y."/>
            <person name="O'Malley M.A."/>
            <person name="Stajich J.E."/>
            <person name="Spatafora J.W."/>
            <person name="Visel A."/>
            <person name="Grigoriev I.V."/>
        </authorList>
    </citation>
    <scope>NUCLEOTIDE SEQUENCE [LARGE SCALE GENOMIC DNA]</scope>
    <source>
        <strain evidence="1 2">PL171</strain>
    </source>
</reference>
<name>A0A1Y2H219_9FUNG</name>
<comment type="caution">
    <text evidence="1">The sequence shown here is derived from an EMBL/GenBank/DDBJ whole genome shotgun (WGS) entry which is preliminary data.</text>
</comment>
<keyword evidence="2" id="KW-1185">Reference proteome</keyword>
<protein>
    <submittedName>
        <fullName evidence="1">Uncharacterized protein</fullName>
    </submittedName>
</protein>
<dbReference type="Proteomes" id="UP000193411">
    <property type="component" value="Unassembled WGS sequence"/>
</dbReference>
<organism evidence="1 2">
    <name type="scientific">Catenaria anguillulae PL171</name>
    <dbReference type="NCBI Taxonomy" id="765915"/>
    <lineage>
        <taxon>Eukaryota</taxon>
        <taxon>Fungi</taxon>
        <taxon>Fungi incertae sedis</taxon>
        <taxon>Blastocladiomycota</taxon>
        <taxon>Blastocladiomycetes</taxon>
        <taxon>Blastocladiales</taxon>
        <taxon>Catenariaceae</taxon>
        <taxon>Catenaria</taxon>
    </lineage>
</organism>
<dbReference type="AlphaFoldDB" id="A0A1Y2H219"/>